<comment type="caution">
    <text evidence="1">The sequence shown here is derived from an EMBL/GenBank/DDBJ whole genome shotgun (WGS) entry which is preliminary data.</text>
</comment>
<accession>A0A232ELH3</accession>
<evidence type="ECO:0000313" key="2">
    <source>
        <dbReference type="Proteomes" id="UP000215335"/>
    </source>
</evidence>
<gene>
    <name evidence="1" type="ORF">TSAR_010996</name>
</gene>
<keyword evidence="2" id="KW-1185">Reference proteome</keyword>
<protein>
    <submittedName>
        <fullName evidence="1">Uncharacterized protein</fullName>
    </submittedName>
</protein>
<dbReference type="Proteomes" id="UP000215335">
    <property type="component" value="Unassembled WGS sequence"/>
</dbReference>
<reference evidence="1 2" key="1">
    <citation type="journal article" date="2017" name="Curr. Biol.">
        <title>The Evolution of Venom by Co-option of Single-Copy Genes.</title>
        <authorList>
            <person name="Martinson E.O."/>
            <person name="Mrinalini"/>
            <person name="Kelkar Y.D."/>
            <person name="Chang C.H."/>
            <person name="Werren J.H."/>
        </authorList>
    </citation>
    <scope>NUCLEOTIDE SEQUENCE [LARGE SCALE GENOMIC DNA]</scope>
    <source>
        <strain evidence="1 2">Alberta</strain>
        <tissue evidence="1">Whole body</tissue>
    </source>
</reference>
<proteinExistence type="predicted"/>
<sequence length="128" mass="14760">MTPVARTLTRLPKSQSLHIPLNRTEMQHHPATLLVPHQIHATHEGVGLWLLWLHWKETLKWGNSTLVVWLIHLCKVERTYSCFQSALIASGIFIGKRKNLFVSVDLKNIARLDSYMEISQLNTNNTRV</sequence>
<evidence type="ECO:0000313" key="1">
    <source>
        <dbReference type="EMBL" id="OXU19195.1"/>
    </source>
</evidence>
<dbReference type="AlphaFoldDB" id="A0A232ELH3"/>
<name>A0A232ELH3_9HYME</name>
<dbReference type="EMBL" id="NNAY01003563">
    <property type="protein sequence ID" value="OXU19195.1"/>
    <property type="molecule type" value="Genomic_DNA"/>
</dbReference>
<dbReference type="OrthoDB" id="6499973at2759"/>
<organism evidence="1 2">
    <name type="scientific">Trichomalopsis sarcophagae</name>
    <dbReference type="NCBI Taxonomy" id="543379"/>
    <lineage>
        <taxon>Eukaryota</taxon>
        <taxon>Metazoa</taxon>
        <taxon>Ecdysozoa</taxon>
        <taxon>Arthropoda</taxon>
        <taxon>Hexapoda</taxon>
        <taxon>Insecta</taxon>
        <taxon>Pterygota</taxon>
        <taxon>Neoptera</taxon>
        <taxon>Endopterygota</taxon>
        <taxon>Hymenoptera</taxon>
        <taxon>Apocrita</taxon>
        <taxon>Proctotrupomorpha</taxon>
        <taxon>Chalcidoidea</taxon>
        <taxon>Pteromalidae</taxon>
        <taxon>Pteromalinae</taxon>
        <taxon>Trichomalopsis</taxon>
    </lineage>
</organism>